<sequence length="194" mass="21666">MSHTRYAIRDTRYFQRGMTLLEVMVGIVILIVVLLALTISLVYFYRTNRYSIEQSSAVTSSQRGMDRVIRTIRESAYSSQGAFPIVSIGANEFVFFADVDVDPLIEKVHYFISGTNLIEGIVNTTGDPPAYTGAEATSIVSDFVRNIAQSVSTFRYYDGTGAEITNYAEWAKVRLVQVNIVVDVDPNKLPNQLT</sequence>
<keyword evidence="1" id="KW-1133">Transmembrane helix</keyword>
<dbReference type="InterPro" id="IPR012902">
    <property type="entry name" value="N_methyl_site"/>
</dbReference>
<dbReference type="Pfam" id="PF07963">
    <property type="entry name" value="N_methyl"/>
    <property type="match status" value="1"/>
</dbReference>
<evidence type="ECO:0000313" key="3">
    <source>
        <dbReference type="Proteomes" id="UP000033982"/>
    </source>
</evidence>
<protein>
    <recommendedName>
        <fullName evidence="4">Prepilin-type N-terminal cleavage/methylation domain-containing protein</fullName>
    </recommendedName>
</protein>
<keyword evidence="1" id="KW-0472">Membrane</keyword>
<keyword evidence="1" id="KW-0812">Transmembrane</keyword>
<evidence type="ECO:0000256" key="1">
    <source>
        <dbReference type="SAM" id="Phobius"/>
    </source>
</evidence>
<dbReference type="PROSITE" id="PS00409">
    <property type="entry name" value="PROKAR_NTER_METHYL"/>
    <property type="match status" value="1"/>
</dbReference>
<organism evidence="2 3">
    <name type="scientific">Candidatus Magasanikbacteria bacterium GW2011_GWA2_50_22</name>
    <dbReference type="NCBI Taxonomy" id="1619043"/>
    <lineage>
        <taxon>Bacteria</taxon>
        <taxon>Candidatus Magasanikiibacteriota</taxon>
    </lineage>
</organism>
<dbReference type="AlphaFoldDB" id="A0A0G1YQL0"/>
<feature type="non-terminal residue" evidence="2">
    <location>
        <position position="194"/>
    </location>
</feature>
<evidence type="ECO:0008006" key="4">
    <source>
        <dbReference type="Google" id="ProtNLM"/>
    </source>
</evidence>
<accession>A0A0G1YQL0</accession>
<comment type="caution">
    <text evidence="2">The sequence shown here is derived from an EMBL/GenBank/DDBJ whole genome shotgun (WGS) entry which is preliminary data.</text>
</comment>
<name>A0A0G1YQL0_9BACT</name>
<dbReference type="Proteomes" id="UP000033982">
    <property type="component" value="Unassembled WGS sequence"/>
</dbReference>
<proteinExistence type="predicted"/>
<feature type="transmembrane region" description="Helical" evidence="1">
    <location>
        <begin position="20"/>
        <end position="45"/>
    </location>
</feature>
<gene>
    <name evidence="2" type="ORF">UY58_C0006G0015</name>
</gene>
<reference evidence="2 3" key="1">
    <citation type="journal article" date="2015" name="Nature">
        <title>rRNA introns, odd ribosomes, and small enigmatic genomes across a large radiation of phyla.</title>
        <authorList>
            <person name="Brown C.T."/>
            <person name="Hug L.A."/>
            <person name="Thomas B.C."/>
            <person name="Sharon I."/>
            <person name="Castelle C.J."/>
            <person name="Singh A."/>
            <person name="Wilkins M.J."/>
            <person name="Williams K.H."/>
            <person name="Banfield J.F."/>
        </authorList>
    </citation>
    <scope>NUCLEOTIDE SEQUENCE [LARGE SCALE GENOMIC DNA]</scope>
</reference>
<dbReference type="EMBL" id="LCQN01000006">
    <property type="protein sequence ID" value="KKW17292.1"/>
    <property type="molecule type" value="Genomic_DNA"/>
</dbReference>
<evidence type="ECO:0000313" key="2">
    <source>
        <dbReference type="EMBL" id="KKW17292.1"/>
    </source>
</evidence>